<dbReference type="Proteomes" id="UP000672602">
    <property type="component" value="Unassembled WGS sequence"/>
</dbReference>
<sequence length="98" mass="11037">MSTIIQKPGSFGSKAAFLAGSDRSGSEMEGAPRLANTGYQPIRVTKTVLATVWTLLRLWQERVEMRHHVRTLDDRLLKDIGVTRADVDSEIAKPFWRP</sequence>
<proteinExistence type="predicted"/>
<dbReference type="RefSeq" id="WP_210682265.1">
    <property type="nucleotide sequence ID" value="NZ_JAGMWN010000005.1"/>
</dbReference>
<protein>
    <submittedName>
        <fullName evidence="2">DUF1127 domain-containing protein</fullName>
    </submittedName>
</protein>
<gene>
    <name evidence="2" type="ORF">KAJ83_11715</name>
</gene>
<evidence type="ECO:0000259" key="1">
    <source>
        <dbReference type="Pfam" id="PF06568"/>
    </source>
</evidence>
<organism evidence="2 3">
    <name type="scientific">Marivibrio halodurans</name>
    <dbReference type="NCBI Taxonomy" id="2039722"/>
    <lineage>
        <taxon>Bacteria</taxon>
        <taxon>Pseudomonadati</taxon>
        <taxon>Pseudomonadota</taxon>
        <taxon>Alphaproteobacteria</taxon>
        <taxon>Rhodospirillales</taxon>
        <taxon>Rhodospirillaceae</taxon>
        <taxon>Marivibrio</taxon>
    </lineage>
</organism>
<dbReference type="AlphaFoldDB" id="A0A8J7SJE2"/>
<dbReference type="Pfam" id="PF06568">
    <property type="entry name" value="YjiS-like"/>
    <property type="match status" value="1"/>
</dbReference>
<keyword evidence="3" id="KW-1185">Reference proteome</keyword>
<evidence type="ECO:0000313" key="2">
    <source>
        <dbReference type="EMBL" id="MBP5857678.1"/>
    </source>
</evidence>
<accession>A0A8J7SJE2</accession>
<dbReference type="EMBL" id="JAGMWN010000005">
    <property type="protein sequence ID" value="MBP5857678.1"/>
    <property type="molecule type" value="Genomic_DNA"/>
</dbReference>
<dbReference type="InterPro" id="IPR009506">
    <property type="entry name" value="YjiS-like"/>
</dbReference>
<comment type="caution">
    <text evidence="2">The sequence shown here is derived from an EMBL/GenBank/DDBJ whole genome shotgun (WGS) entry which is preliminary data.</text>
</comment>
<name>A0A8J7SJE2_9PROT</name>
<reference evidence="2" key="1">
    <citation type="submission" date="2021-04" db="EMBL/GenBank/DDBJ databases">
        <authorList>
            <person name="Zhang D.-C."/>
        </authorList>
    </citation>
    <scope>NUCLEOTIDE SEQUENCE</scope>
    <source>
        <strain evidence="2">CGMCC 1.15697</strain>
    </source>
</reference>
<evidence type="ECO:0000313" key="3">
    <source>
        <dbReference type="Proteomes" id="UP000672602"/>
    </source>
</evidence>
<feature type="domain" description="YjiS-like" evidence="1">
    <location>
        <begin position="52"/>
        <end position="87"/>
    </location>
</feature>